<sequence>MVSHTSPPSRDPVARATPGSDLSEVSQFLQEESRSGEGTADGSHEDGDGPEGDSSEAGDNRVDGADVEPVELSPNDLHEIEREHAPGVARDSPGMRHRRLVAERRIVEILGRDGFRGERWKQLARRQLEYGHPIVESWLRTGKIFKHAQRYRRPVYRHVGDHDAG</sequence>
<comment type="caution">
    <text evidence="2">The sequence shown here is derived from an EMBL/GenBank/DDBJ whole genome shotgun (WGS) entry which is preliminary data.</text>
</comment>
<keyword evidence="3" id="KW-1185">Reference proteome</keyword>
<evidence type="ECO:0000313" key="2">
    <source>
        <dbReference type="EMBL" id="GIH42541.1"/>
    </source>
</evidence>
<proteinExistence type="predicted"/>
<protein>
    <submittedName>
        <fullName evidence="2">Uncharacterized protein</fullName>
    </submittedName>
</protein>
<name>A0ABQ4G641_9ACTN</name>
<dbReference type="EMBL" id="BOOC01000031">
    <property type="protein sequence ID" value="GIH42541.1"/>
    <property type="molecule type" value="Genomic_DNA"/>
</dbReference>
<dbReference type="Proteomes" id="UP000603904">
    <property type="component" value="Unassembled WGS sequence"/>
</dbReference>
<evidence type="ECO:0000313" key="3">
    <source>
        <dbReference type="Proteomes" id="UP000603904"/>
    </source>
</evidence>
<reference evidence="2 3" key="1">
    <citation type="submission" date="2021-01" db="EMBL/GenBank/DDBJ databases">
        <title>Whole genome shotgun sequence of Microbispora corallina NBRC 16416.</title>
        <authorList>
            <person name="Komaki H."/>
            <person name="Tamura T."/>
        </authorList>
    </citation>
    <scope>NUCLEOTIDE SEQUENCE [LARGE SCALE GENOMIC DNA]</scope>
    <source>
        <strain evidence="2 3">NBRC 16416</strain>
    </source>
</reference>
<evidence type="ECO:0000256" key="1">
    <source>
        <dbReference type="SAM" id="MobiDB-lite"/>
    </source>
</evidence>
<organism evidence="2 3">
    <name type="scientific">Microbispora corallina</name>
    <dbReference type="NCBI Taxonomy" id="83302"/>
    <lineage>
        <taxon>Bacteria</taxon>
        <taxon>Bacillati</taxon>
        <taxon>Actinomycetota</taxon>
        <taxon>Actinomycetes</taxon>
        <taxon>Streptosporangiales</taxon>
        <taxon>Streptosporangiaceae</taxon>
        <taxon>Microbispora</taxon>
    </lineage>
</organism>
<feature type="compositionally biased region" description="Basic and acidic residues" evidence="1">
    <location>
        <begin position="76"/>
        <end position="85"/>
    </location>
</feature>
<feature type="region of interest" description="Disordered" evidence="1">
    <location>
        <begin position="1"/>
        <end position="94"/>
    </location>
</feature>
<accession>A0ABQ4G641</accession>
<dbReference type="RefSeq" id="WP_204059744.1">
    <property type="nucleotide sequence ID" value="NZ_BAAAGP010000006.1"/>
</dbReference>
<gene>
    <name evidence="2" type="ORF">Mco01_55410</name>
</gene>